<evidence type="ECO:0000259" key="8">
    <source>
        <dbReference type="Pfam" id="PF01171"/>
    </source>
</evidence>
<dbReference type="InterPro" id="IPR011063">
    <property type="entry name" value="TilS/TtcA_N"/>
</dbReference>
<name>A0A1H6YIB2_9MICO</name>
<comment type="catalytic activity">
    <reaction evidence="6 7">
        <text>cytidine(34) in tRNA(Ile2) + L-lysine + ATP = lysidine(34) in tRNA(Ile2) + AMP + diphosphate + H(+)</text>
        <dbReference type="Rhea" id="RHEA:43744"/>
        <dbReference type="Rhea" id="RHEA-COMP:10625"/>
        <dbReference type="Rhea" id="RHEA-COMP:10670"/>
        <dbReference type="ChEBI" id="CHEBI:15378"/>
        <dbReference type="ChEBI" id="CHEBI:30616"/>
        <dbReference type="ChEBI" id="CHEBI:32551"/>
        <dbReference type="ChEBI" id="CHEBI:33019"/>
        <dbReference type="ChEBI" id="CHEBI:82748"/>
        <dbReference type="ChEBI" id="CHEBI:83665"/>
        <dbReference type="ChEBI" id="CHEBI:456215"/>
        <dbReference type="EC" id="6.3.4.19"/>
    </reaction>
</comment>
<dbReference type="GO" id="GO:0006400">
    <property type="term" value="P:tRNA modification"/>
    <property type="evidence" value="ECO:0007669"/>
    <property type="project" value="UniProtKB-UniRule"/>
</dbReference>
<organism evidence="10 11">
    <name type="scientific">Demequina mangrovi</name>
    <dbReference type="NCBI Taxonomy" id="1043493"/>
    <lineage>
        <taxon>Bacteria</taxon>
        <taxon>Bacillati</taxon>
        <taxon>Actinomycetota</taxon>
        <taxon>Actinomycetes</taxon>
        <taxon>Micrococcales</taxon>
        <taxon>Demequinaceae</taxon>
        <taxon>Demequina</taxon>
    </lineage>
</organism>
<dbReference type="Pfam" id="PF09179">
    <property type="entry name" value="TilS"/>
    <property type="match status" value="1"/>
</dbReference>
<dbReference type="Pfam" id="PF01171">
    <property type="entry name" value="ATP_bind_3"/>
    <property type="match status" value="1"/>
</dbReference>
<dbReference type="OrthoDB" id="5244702at2"/>
<dbReference type="GO" id="GO:0032267">
    <property type="term" value="F:tRNA(Ile)-lysidine synthase activity"/>
    <property type="evidence" value="ECO:0007669"/>
    <property type="project" value="UniProtKB-EC"/>
</dbReference>
<feature type="binding site" evidence="7">
    <location>
        <begin position="33"/>
        <end position="38"/>
    </location>
    <ligand>
        <name>ATP</name>
        <dbReference type="ChEBI" id="CHEBI:30616"/>
    </ligand>
</feature>
<dbReference type="Gene3D" id="1.20.59.20">
    <property type="match status" value="1"/>
</dbReference>
<comment type="subcellular location">
    <subcellularLocation>
        <location evidence="7">Cytoplasm</location>
    </subcellularLocation>
</comment>
<keyword evidence="1 7" id="KW-0963">Cytoplasm</keyword>
<dbReference type="InterPro" id="IPR012795">
    <property type="entry name" value="tRNA_Ile_lys_synt_N"/>
</dbReference>
<evidence type="ECO:0000256" key="2">
    <source>
        <dbReference type="ARBA" id="ARBA00022598"/>
    </source>
</evidence>
<keyword evidence="11" id="KW-1185">Reference proteome</keyword>
<keyword evidence="5 7" id="KW-0067">ATP-binding</keyword>
<dbReference type="InterPro" id="IPR015262">
    <property type="entry name" value="tRNA_Ile_lys_synt_subst-bd"/>
</dbReference>
<feature type="domain" description="tRNA(Ile)-lysidine/2-thiocytidine synthase N-terminal" evidence="8">
    <location>
        <begin position="28"/>
        <end position="204"/>
    </location>
</feature>
<evidence type="ECO:0000256" key="4">
    <source>
        <dbReference type="ARBA" id="ARBA00022741"/>
    </source>
</evidence>
<dbReference type="CDD" id="cd01992">
    <property type="entry name" value="TilS_N"/>
    <property type="match status" value="1"/>
</dbReference>
<dbReference type="PANTHER" id="PTHR43033">
    <property type="entry name" value="TRNA(ILE)-LYSIDINE SYNTHASE-RELATED"/>
    <property type="match status" value="1"/>
</dbReference>
<dbReference type="InterPro" id="IPR012094">
    <property type="entry name" value="tRNA_Ile_lys_synt"/>
</dbReference>
<evidence type="ECO:0000256" key="3">
    <source>
        <dbReference type="ARBA" id="ARBA00022694"/>
    </source>
</evidence>
<dbReference type="AlphaFoldDB" id="A0A1H6YIB2"/>
<evidence type="ECO:0000256" key="6">
    <source>
        <dbReference type="ARBA" id="ARBA00048539"/>
    </source>
</evidence>
<dbReference type="Proteomes" id="UP000183315">
    <property type="component" value="Unassembled WGS sequence"/>
</dbReference>
<dbReference type="SUPFAM" id="SSF82829">
    <property type="entry name" value="MesJ substrate recognition domain-like"/>
    <property type="match status" value="1"/>
</dbReference>
<feature type="domain" description="tRNA(Ile)-lysidine synthase substrate-binding" evidence="9">
    <location>
        <begin position="260"/>
        <end position="322"/>
    </location>
</feature>
<evidence type="ECO:0000256" key="7">
    <source>
        <dbReference type="HAMAP-Rule" id="MF_01161"/>
    </source>
</evidence>
<comment type="similarity">
    <text evidence="7">Belongs to the tRNA(Ile)-lysidine synthase family.</text>
</comment>
<dbReference type="eggNOG" id="COG0037">
    <property type="taxonomic scope" value="Bacteria"/>
</dbReference>
<dbReference type="STRING" id="1043493.SAMN05421637_1699"/>
<dbReference type="SUPFAM" id="SSF52402">
    <property type="entry name" value="Adenine nucleotide alpha hydrolases-like"/>
    <property type="match status" value="1"/>
</dbReference>
<sequence>MTGPHPAVAACRVAVRDALGDLELGTRVWVACSGGPDSLALAAAVAFVARKQGLFAGAIIVDHGLQPDSAVVAERAAHEVRRAGIHTVHVERVTVGRAGGMEAAAREARYAALEARMDAEGGLDPLLVTGHTMDDQAETVLLALARGSGARALSGIPSRRGRIVRPFLTVRRKDTLAACQALDLDPWHDPTNVTEDGPRRSALRTKVMPSLVEVLGPGVVSGLARSAALLQADADELDRQARSAMTVPSSAARSDEWRCDMLAALPDAIRTRMLKMLAENKGAGPLTATHVSALDSLVMQWKGQGAISLPGGYEARREYGRLVISHPDHKERPQ</sequence>
<reference evidence="11" key="1">
    <citation type="submission" date="2016-10" db="EMBL/GenBank/DDBJ databases">
        <authorList>
            <person name="Varghese N."/>
        </authorList>
    </citation>
    <scope>NUCLEOTIDE SEQUENCE [LARGE SCALE GENOMIC DNA]</scope>
    <source>
        <strain evidence="11">DSM 24868</strain>
    </source>
</reference>
<evidence type="ECO:0000313" key="11">
    <source>
        <dbReference type="Proteomes" id="UP000183315"/>
    </source>
</evidence>
<comment type="domain">
    <text evidence="7">The N-terminal region contains the highly conserved SGGXDS motif, predicted to be a P-loop motif involved in ATP binding.</text>
</comment>
<accession>A0A1H6YIB2</accession>
<keyword evidence="2 7" id="KW-0436">Ligase</keyword>
<evidence type="ECO:0000256" key="5">
    <source>
        <dbReference type="ARBA" id="ARBA00022840"/>
    </source>
</evidence>
<dbReference type="EMBL" id="FNZI01000003">
    <property type="protein sequence ID" value="SEJ39584.1"/>
    <property type="molecule type" value="Genomic_DNA"/>
</dbReference>
<evidence type="ECO:0000259" key="9">
    <source>
        <dbReference type="Pfam" id="PF09179"/>
    </source>
</evidence>
<keyword evidence="3 7" id="KW-0819">tRNA processing</keyword>
<dbReference type="InterPro" id="IPR014729">
    <property type="entry name" value="Rossmann-like_a/b/a_fold"/>
</dbReference>
<evidence type="ECO:0000313" key="10">
    <source>
        <dbReference type="EMBL" id="SEJ39584.1"/>
    </source>
</evidence>
<evidence type="ECO:0000256" key="1">
    <source>
        <dbReference type="ARBA" id="ARBA00022490"/>
    </source>
</evidence>
<gene>
    <name evidence="7" type="primary">tilS</name>
    <name evidence="10" type="ORF">SAMN05421637_1699</name>
</gene>
<dbReference type="GO" id="GO:0005524">
    <property type="term" value="F:ATP binding"/>
    <property type="evidence" value="ECO:0007669"/>
    <property type="project" value="UniProtKB-UniRule"/>
</dbReference>
<dbReference type="GO" id="GO:0005737">
    <property type="term" value="C:cytoplasm"/>
    <property type="evidence" value="ECO:0007669"/>
    <property type="project" value="UniProtKB-SubCell"/>
</dbReference>
<protein>
    <recommendedName>
        <fullName evidence="7">tRNA(Ile)-lysidine synthase</fullName>
        <ecNumber evidence="7">6.3.4.19</ecNumber>
    </recommendedName>
    <alternativeName>
        <fullName evidence="7">tRNA(Ile)-2-lysyl-cytidine synthase</fullName>
    </alternativeName>
    <alternativeName>
        <fullName evidence="7">tRNA(Ile)-lysidine synthetase</fullName>
    </alternativeName>
</protein>
<dbReference type="EC" id="6.3.4.19" evidence="7"/>
<dbReference type="Gene3D" id="3.40.50.620">
    <property type="entry name" value="HUPs"/>
    <property type="match status" value="1"/>
</dbReference>
<comment type="function">
    <text evidence="7">Ligates lysine onto the cytidine present at position 34 of the AUA codon-specific tRNA(Ile) that contains the anticodon CAU, in an ATP-dependent manner. Cytidine is converted to lysidine, thus changing the amino acid specificity of the tRNA from methionine to isoleucine.</text>
</comment>
<dbReference type="HAMAP" id="MF_01161">
    <property type="entry name" value="tRNA_Ile_lys_synt"/>
    <property type="match status" value="1"/>
</dbReference>
<dbReference type="NCBIfam" id="TIGR02432">
    <property type="entry name" value="lysidine_TilS_N"/>
    <property type="match status" value="1"/>
</dbReference>
<proteinExistence type="inferred from homology"/>
<dbReference type="PANTHER" id="PTHR43033:SF1">
    <property type="entry name" value="TRNA(ILE)-LYSIDINE SYNTHASE-RELATED"/>
    <property type="match status" value="1"/>
</dbReference>
<keyword evidence="4 7" id="KW-0547">Nucleotide-binding</keyword>